<evidence type="ECO:0000256" key="3">
    <source>
        <dbReference type="ARBA" id="ARBA00022833"/>
    </source>
</evidence>
<dbReference type="GO" id="GO:0008270">
    <property type="term" value="F:zinc ion binding"/>
    <property type="evidence" value="ECO:0007669"/>
    <property type="project" value="UniProtKB-KW"/>
</dbReference>
<dbReference type="AlphaFoldDB" id="A0A428S0E3"/>
<dbReference type="InterPro" id="IPR017907">
    <property type="entry name" value="Znf_RING_CS"/>
</dbReference>
<evidence type="ECO:0000313" key="6">
    <source>
        <dbReference type="EMBL" id="RSL83163.1"/>
    </source>
</evidence>
<sequence length="769" mass="86569">MPSSKTFLELQSNAPGLPGPYLVENLAPYKILDDLGAAKPKSILAIGSSCKRRFVTSNFFVNHGHRDWSVGLACQPDDTLLFDCELHLQDSDDQGMPRFQARRPWGGGLNGHVLEHAERGAAHIAYKLYGEVLAPFSDVILVFVPDLGFGEVVELFCRWFKSAMEKKFPKGQRILLLHENMLQVQHVHSRLVAAFASMLRSSDALKAYTNADLRQRSNEAFHITNVALGSSTLTSEIDRALADSVLRRAGHCLDFKAPHFKHLLQTAIRHHAEQPSDAFDVISASRLPSHPSPDSLRDALGDFLESRRDVGRTDVALVASALVLDAYPVGAHWFPPGLVFECFYRDATEHWGRRMRRPEFSQDVKVKFITIATNNRNMKSAVLGGHLMRVQSDWAIKNTMAMASCSLCILRAPHWTLDCKHRFCRECILTHGTLEVPWRPELLSCPVCQCRNSSPIVVRPPTAGKRILDLRGTNEENVLRFLRDLRCGIGLSSMAFKEHFDGVVGSNAGIFFIVTAFLEGWDLADCAHHLGHLKAARLRRGDTVAFGKHLTWDLSNSRLYNNKEVSLDFGRKILRHPGQSNRTSEEAEVHVRYSGGPYSRELLEITSNSLIATLFYIELNTLPSFYRGSETCMIRLQCRVPPGPALLDLVYRLYRRRTRLWYGAGALDQTETELCTDDVVRRCRNGDPFMRELLIGVSSPGDSITIQLQAGSGRYYVSRCPYKIKDLIKDQGLDSSFYTRDMQSGLPYEGTSTVQMETQKLLELLRTMY</sequence>
<evidence type="ECO:0000259" key="5">
    <source>
        <dbReference type="PROSITE" id="PS50089"/>
    </source>
</evidence>
<dbReference type="PROSITE" id="PS50089">
    <property type="entry name" value="ZF_RING_2"/>
    <property type="match status" value="1"/>
</dbReference>
<dbReference type="InterPro" id="IPR013083">
    <property type="entry name" value="Znf_RING/FYVE/PHD"/>
</dbReference>
<dbReference type="Proteomes" id="UP000287972">
    <property type="component" value="Unassembled WGS sequence"/>
</dbReference>
<keyword evidence="2 4" id="KW-0863">Zinc-finger</keyword>
<gene>
    <name evidence="6" type="ORF">CEP51_004671</name>
</gene>
<proteinExistence type="predicted"/>
<evidence type="ECO:0000256" key="2">
    <source>
        <dbReference type="ARBA" id="ARBA00022771"/>
    </source>
</evidence>
<dbReference type="SUPFAM" id="SSF57850">
    <property type="entry name" value="RING/U-box"/>
    <property type="match status" value="1"/>
</dbReference>
<organism evidence="6 7">
    <name type="scientific">Fusarium floridanum</name>
    <dbReference type="NCBI Taxonomy" id="1325733"/>
    <lineage>
        <taxon>Eukaryota</taxon>
        <taxon>Fungi</taxon>
        <taxon>Dikarya</taxon>
        <taxon>Ascomycota</taxon>
        <taxon>Pezizomycotina</taxon>
        <taxon>Sordariomycetes</taxon>
        <taxon>Hypocreomycetidae</taxon>
        <taxon>Hypocreales</taxon>
        <taxon>Nectriaceae</taxon>
        <taxon>Fusarium</taxon>
        <taxon>Fusarium solani species complex</taxon>
    </lineage>
</organism>
<dbReference type="SMART" id="SM00184">
    <property type="entry name" value="RING"/>
    <property type="match status" value="1"/>
</dbReference>
<evidence type="ECO:0000256" key="1">
    <source>
        <dbReference type="ARBA" id="ARBA00022723"/>
    </source>
</evidence>
<evidence type="ECO:0000313" key="7">
    <source>
        <dbReference type="Proteomes" id="UP000287972"/>
    </source>
</evidence>
<dbReference type="PROSITE" id="PS00518">
    <property type="entry name" value="ZF_RING_1"/>
    <property type="match status" value="1"/>
</dbReference>
<keyword evidence="7" id="KW-1185">Reference proteome</keyword>
<dbReference type="InterPro" id="IPR001841">
    <property type="entry name" value="Znf_RING"/>
</dbReference>
<name>A0A428S0E3_9HYPO</name>
<keyword evidence="1" id="KW-0479">Metal-binding</keyword>
<accession>A0A428S0E3</accession>
<reference evidence="6 7" key="1">
    <citation type="submission" date="2017-06" db="EMBL/GenBank/DDBJ databases">
        <title>Comparative genomic analysis of Ambrosia Fusariam Clade fungi.</title>
        <authorList>
            <person name="Stajich J.E."/>
            <person name="Carrillo J."/>
            <person name="Kijimoto T."/>
            <person name="Eskalen A."/>
            <person name="O'Donnell K."/>
            <person name="Kasson M."/>
        </authorList>
    </citation>
    <scope>NUCLEOTIDE SEQUENCE [LARGE SCALE GENOMIC DNA]</scope>
    <source>
        <strain evidence="6 7">NRRL62606</strain>
    </source>
</reference>
<dbReference type="Gene3D" id="3.30.40.10">
    <property type="entry name" value="Zinc/RING finger domain, C3HC4 (zinc finger)"/>
    <property type="match status" value="1"/>
</dbReference>
<dbReference type="EMBL" id="NKCL01000088">
    <property type="protein sequence ID" value="RSL83163.1"/>
    <property type="molecule type" value="Genomic_DNA"/>
</dbReference>
<evidence type="ECO:0000256" key="4">
    <source>
        <dbReference type="PROSITE-ProRule" id="PRU00175"/>
    </source>
</evidence>
<feature type="domain" description="RING-type" evidence="5">
    <location>
        <begin position="405"/>
        <end position="449"/>
    </location>
</feature>
<keyword evidence="3" id="KW-0862">Zinc</keyword>
<protein>
    <recommendedName>
        <fullName evidence="5">RING-type domain-containing protein</fullName>
    </recommendedName>
</protein>
<comment type="caution">
    <text evidence="6">The sequence shown here is derived from an EMBL/GenBank/DDBJ whole genome shotgun (WGS) entry which is preliminary data.</text>
</comment>